<protein>
    <submittedName>
        <fullName evidence="1">Supressor of silencing</fullName>
    </submittedName>
</protein>
<sequence length="99" mass="11116">MAITKRFNVSFDVTAVLHTEDQNEMERDLIALCKAVGSGKIEPTPVQKEVIVQLLTHGMEGAMSFVVREALRKTVKEACLNEFDEEDFKFSPATVTEVR</sequence>
<proteinExistence type="predicted"/>
<organism evidence="1 2">
    <name type="scientific">Escherichia phage vB_Ec_Tarrare</name>
    <dbReference type="NCBI Taxonomy" id="3032379"/>
    <lineage>
        <taxon>Viruses</taxon>
        <taxon>Duplodnaviria</taxon>
        <taxon>Heunggongvirae</taxon>
        <taxon>Uroviricota</taxon>
        <taxon>Caudoviricetes</taxon>
        <taxon>Autographivirales</taxon>
        <taxon>Autotranscriptaviridae</taxon>
        <taxon>Studiervirinae</taxon>
        <taxon>Rindgevirus</taxon>
        <taxon>Rindgevirus tarrare</taxon>
    </lineage>
</organism>
<evidence type="ECO:0000313" key="1">
    <source>
        <dbReference type="EMBL" id="WEU68266.1"/>
    </source>
</evidence>
<accession>A0AAF0IEJ1</accession>
<name>A0AAF0IEJ1_9CAUD</name>
<dbReference type="InterPro" id="IPR022611">
    <property type="entry name" value="Phage_T7_5.5"/>
</dbReference>
<reference evidence="1" key="1">
    <citation type="submission" date="2023-02" db="EMBL/GenBank/DDBJ databases">
        <authorList>
            <person name="Veilleux F.I."/>
            <person name="Ayyash I.E."/>
            <person name="Page S.T."/>
        </authorList>
    </citation>
    <scope>NUCLEOTIDE SEQUENCE</scope>
</reference>
<dbReference type="EMBL" id="OQ507919">
    <property type="protein sequence ID" value="WEU68266.1"/>
    <property type="molecule type" value="Genomic_DNA"/>
</dbReference>
<gene>
    <name evidence="1" type="ORF">TARRARE_20</name>
</gene>
<keyword evidence="2" id="KW-1185">Reference proteome</keyword>
<dbReference type="Proteomes" id="UP001222071">
    <property type="component" value="Segment"/>
</dbReference>
<dbReference type="Pfam" id="PF11247">
    <property type="entry name" value="Phage_T7_55"/>
    <property type="match status" value="1"/>
</dbReference>
<evidence type="ECO:0000313" key="2">
    <source>
        <dbReference type="Proteomes" id="UP001222071"/>
    </source>
</evidence>